<dbReference type="PANTHER" id="PTHR10272">
    <property type="entry name" value="PLATELET-ACTIVATING FACTOR ACETYLHYDROLASE"/>
    <property type="match status" value="1"/>
</dbReference>
<dbReference type="AlphaFoldDB" id="A0A4U0WBL5"/>
<evidence type="ECO:0000313" key="8">
    <source>
        <dbReference type="Proteomes" id="UP000308768"/>
    </source>
</evidence>
<keyword evidence="8" id="KW-1185">Reference proteome</keyword>
<feature type="compositionally biased region" description="Basic and acidic residues" evidence="5">
    <location>
        <begin position="673"/>
        <end position="698"/>
    </location>
</feature>
<keyword evidence="6" id="KW-0732">Signal</keyword>
<dbReference type="InterPro" id="IPR029058">
    <property type="entry name" value="AB_hydrolase_fold"/>
</dbReference>
<dbReference type="PANTHER" id="PTHR10272:SF0">
    <property type="entry name" value="PLATELET-ACTIVATING FACTOR ACETYLHYDROLASE"/>
    <property type="match status" value="1"/>
</dbReference>
<dbReference type="Proteomes" id="UP000308768">
    <property type="component" value="Unassembled WGS sequence"/>
</dbReference>
<name>A0A4U0WBL5_9PEZI</name>
<dbReference type="OrthoDB" id="2363873at2759"/>
<reference evidence="7 8" key="1">
    <citation type="submission" date="2017-03" db="EMBL/GenBank/DDBJ databases">
        <title>Genomes of endolithic fungi from Antarctica.</title>
        <authorList>
            <person name="Coleine C."/>
            <person name="Masonjones S."/>
            <person name="Stajich J.E."/>
        </authorList>
    </citation>
    <scope>NUCLEOTIDE SEQUENCE [LARGE SCALE GENOMIC DNA]</scope>
    <source>
        <strain evidence="7 8">CCFEE 5187</strain>
    </source>
</reference>
<accession>A0A4U0WBL5</accession>
<feature type="chain" id="PRO_5020887851" description="1-alkyl-2-acetylglycerophosphocholine esterase" evidence="6">
    <location>
        <begin position="21"/>
        <end position="705"/>
    </location>
</feature>
<feature type="compositionally biased region" description="Basic and acidic residues" evidence="5">
    <location>
        <begin position="369"/>
        <end position="380"/>
    </location>
</feature>
<evidence type="ECO:0000256" key="4">
    <source>
        <dbReference type="ARBA" id="ARBA00023098"/>
    </source>
</evidence>
<keyword evidence="2" id="KW-0378">Hydrolase</keyword>
<comment type="caution">
    <text evidence="7">The sequence shown here is derived from an EMBL/GenBank/DDBJ whole genome shotgun (WGS) entry which is preliminary data.</text>
</comment>
<dbReference type="GO" id="GO:0016042">
    <property type="term" value="P:lipid catabolic process"/>
    <property type="evidence" value="ECO:0007669"/>
    <property type="project" value="UniProtKB-KW"/>
</dbReference>
<organism evidence="7 8">
    <name type="scientific">Cryomyces minteri</name>
    <dbReference type="NCBI Taxonomy" id="331657"/>
    <lineage>
        <taxon>Eukaryota</taxon>
        <taxon>Fungi</taxon>
        <taxon>Dikarya</taxon>
        <taxon>Ascomycota</taxon>
        <taxon>Pezizomycotina</taxon>
        <taxon>Dothideomycetes</taxon>
        <taxon>Dothideomycetes incertae sedis</taxon>
        <taxon>Cryomyces</taxon>
    </lineage>
</organism>
<dbReference type="Pfam" id="PF03403">
    <property type="entry name" value="PAF-AH_p_II"/>
    <property type="match status" value="1"/>
</dbReference>
<feature type="compositionally biased region" description="Basic and acidic residues" evidence="5">
    <location>
        <begin position="338"/>
        <end position="357"/>
    </location>
</feature>
<evidence type="ECO:0000256" key="3">
    <source>
        <dbReference type="ARBA" id="ARBA00022963"/>
    </source>
</evidence>
<proteinExistence type="predicted"/>
<feature type="region of interest" description="Disordered" evidence="5">
    <location>
        <begin position="673"/>
        <end position="705"/>
    </location>
</feature>
<evidence type="ECO:0000256" key="1">
    <source>
        <dbReference type="ARBA" id="ARBA00013201"/>
    </source>
</evidence>
<feature type="region of interest" description="Disordered" evidence="5">
    <location>
        <begin position="214"/>
        <end position="257"/>
    </location>
</feature>
<keyword evidence="4" id="KW-0443">Lipid metabolism</keyword>
<evidence type="ECO:0000256" key="2">
    <source>
        <dbReference type="ARBA" id="ARBA00022801"/>
    </source>
</evidence>
<evidence type="ECO:0000313" key="7">
    <source>
        <dbReference type="EMBL" id="TKA59757.1"/>
    </source>
</evidence>
<dbReference type="EC" id="3.1.1.47" evidence="1"/>
<dbReference type="EMBL" id="NAJN01001954">
    <property type="protein sequence ID" value="TKA59757.1"/>
    <property type="molecule type" value="Genomic_DNA"/>
</dbReference>
<protein>
    <recommendedName>
        <fullName evidence="1">1-alkyl-2-acetylglycerophosphocholine esterase</fullName>
        <ecNumber evidence="1">3.1.1.47</ecNumber>
    </recommendedName>
</protein>
<evidence type="ECO:0000256" key="6">
    <source>
        <dbReference type="SAM" id="SignalP"/>
    </source>
</evidence>
<keyword evidence="3" id="KW-0442">Lipid degradation</keyword>
<dbReference type="GO" id="GO:0003847">
    <property type="term" value="F:1-alkyl-2-acetylglycerophosphocholine esterase activity"/>
    <property type="evidence" value="ECO:0007669"/>
    <property type="project" value="UniProtKB-EC"/>
</dbReference>
<dbReference type="Gene3D" id="3.40.50.1820">
    <property type="entry name" value="alpha/beta hydrolase"/>
    <property type="match status" value="1"/>
</dbReference>
<evidence type="ECO:0000256" key="5">
    <source>
        <dbReference type="SAM" id="MobiDB-lite"/>
    </source>
</evidence>
<sequence length="705" mass="78080">MHSITQLLLVALFLSRSAVCWPHEKDYDDKDGKDGKDHKACNNTLPSLYTLTAYKKHDGKYNGMKVESGGGLYLGRATASTYCPDQVRQAGGCPPGIETVFGGTMSPFSEVPGGQDLYVAYDGSIEITVQHSHAFPPNSYPYYVGWTWTAFTCAQAERATKRCVKNNAIYDCSVPTGYFNFKSPDEAAGGIMACPPPDGSVPYKTMPLPSRISGKKVNGSEAGSAIGSNDTVPNSKKPKTRPPTSLRDKVGFLHGTLPTYSGPKVGAMDIEVPAEAPRPFSHITRNGRHILQLETVLMSIYYPSGFGSGSGRDPAGQHRDGSGPRTIVNHTKQGEGSMEEREKKGGVDHTKKEKKSNYDQVDYIFPEGNPRDTDPNNEKGVDRELRNAQIEFRLAEIEEAYNVLCHICRGDGETIAKKNLRRKGYIGSSSRGLDGVDWASWKDRFHTTEVTMLGHSFGAATTVEMLRHVDRFQWVSQGIIYDIWGAAVHPPDQQPNHRINRPLLGINSEAFMYWQSNFDAAQSLVEESSEHNALAWLLTVRGTIHVSQSDFSILYPNICALFLKMTANPKRALDLNINASLEFLKTINSARIPLINRALNSEGLLQTSVLEEMPTDHKPDDKWMGARLKVPHEFTTRVLPRLVRKTKRAAKGQQSDASDEIWMHYAPTKEQLERHGVKYDLQHEDVGGDGKTDEKETSESGSENS</sequence>
<feature type="signal peptide" evidence="6">
    <location>
        <begin position="1"/>
        <end position="20"/>
    </location>
</feature>
<gene>
    <name evidence="7" type="ORF">B0A49_09396</name>
</gene>
<feature type="region of interest" description="Disordered" evidence="5">
    <location>
        <begin position="308"/>
        <end position="380"/>
    </location>
</feature>
<dbReference type="SUPFAM" id="SSF53474">
    <property type="entry name" value="alpha/beta-Hydrolases"/>
    <property type="match status" value="1"/>
</dbReference>
<dbReference type="STRING" id="331657.A0A4U0WBL5"/>